<sequence length="92" mass="11015">MREQSRDRPDPFAGLTDPTERILNSLFRTDQLQLSRRDILVIRVRSYLEYVSGWRWRVRRDPELRARIAAVRDGTFDPVAWREAEKRCSNEP</sequence>
<proteinExistence type="predicted"/>
<dbReference type="Proteomes" id="UP000677082">
    <property type="component" value="Unassembled WGS sequence"/>
</dbReference>
<organism evidence="1 2">
    <name type="scientific">Paractinoplanes toevensis</name>
    <dbReference type="NCBI Taxonomy" id="571911"/>
    <lineage>
        <taxon>Bacteria</taxon>
        <taxon>Bacillati</taxon>
        <taxon>Actinomycetota</taxon>
        <taxon>Actinomycetes</taxon>
        <taxon>Micromonosporales</taxon>
        <taxon>Micromonosporaceae</taxon>
        <taxon>Paractinoplanes</taxon>
    </lineage>
</organism>
<evidence type="ECO:0000313" key="1">
    <source>
        <dbReference type="EMBL" id="GIM97952.1"/>
    </source>
</evidence>
<keyword evidence="2" id="KW-1185">Reference proteome</keyword>
<protein>
    <submittedName>
        <fullName evidence="1">Uncharacterized protein</fullName>
    </submittedName>
</protein>
<name>A0A919WD54_9ACTN</name>
<dbReference type="AlphaFoldDB" id="A0A919WD54"/>
<dbReference type="RefSeq" id="WP_213013571.1">
    <property type="nucleotide sequence ID" value="NZ_BOQN01000173.1"/>
</dbReference>
<accession>A0A919WD54</accession>
<gene>
    <name evidence="1" type="ORF">Ato02nite_097450</name>
</gene>
<comment type="caution">
    <text evidence="1">The sequence shown here is derived from an EMBL/GenBank/DDBJ whole genome shotgun (WGS) entry which is preliminary data.</text>
</comment>
<dbReference type="EMBL" id="BOQN01000173">
    <property type="protein sequence ID" value="GIM97952.1"/>
    <property type="molecule type" value="Genomic_DNA"/>
</dbReference>
<reference evidence="1 2" key="1">
    <citation type="submission" date="2021-03" db="EMBL/GenBank/DDBJ databases">
        <title>Whole genome shotgun sequence of Actinoplanes toevensis NBRC 105298.</title>
        <authorList>
            <person name="Komaki H."/>
            <person name="Tamura T."/>
        </authorList>
    </citation>
    <scope>NUCLEOTIDE SEQUENCE [LARGE SCALE GENOMIC DNA]</scope>
    <source>
        <strain evidence="1 2">NBRC 105298</strain>
    </source>
</reference>
<evidence type="ECO:0000313" key="2">
    <source>
        <dbReference type="Proteomes" id="UP000677082"/>
    </source>
</evidence>